<dbReference type="PANTHER" id="PTHR24111">
    <property type="entry name" value="LEUCINE-RICH REPEAT-CONTAINING PROTEIN 34"/>
    <property type="match status" value="1"/>
</dbReference>
<sequence>MINVTLYELSKTTIIKKLTAAQLKCLQDSLTQEQKLNLSSVLPLDIPLKLVLVLNLDEEYWRKKCFENSWTHVHYWLSDRDWKKTFLACHAENVIEDFILQKTPLPEVENSLLILKDCLRSLKINGYKFNYANIKTESFDPVDTKEHIERNILKLVSSFKNLEEIHFYNFPIDLELFVETNDDIRNSTNELSEIFQEMKSLLKFSLVGTPSKSIDFPKLINTMISFDTLIYLNLSCNQITDDNCEHISKLLEQSRIQSLALSNNFITNKGAEQIATVLKENEYIFELKMNKNLIADKGAISIMQSLMSNTRLLKLDLAHNKIDSQCSLVICDLLGENKTLQSLNVTANPLGKETGKLLRDAIRRNTNLLTFEFQFCGFDVEDQDSIQMHLLENYQAHVQLCKLSPIKTADECIN</sequence>
<dbReference type="InterPro" id="IPR001611">
    <property type="entry name" value="Leu-rich_rpt"/>
</dbReference>
<reference evidence="2 3" key="1">
    <citation type="journal article" date="2022" name="Nat. Ecol. Evol.">
        <title>A masculinizing supergene underlies an exaggerated male reproductive morph in a spider.</title>
        <authorList>
            <person name="Hendrickx F."/>
            <person name="De Corte Z."/>
            <person name="Sonet G."/>
            <person name="Van Belleghem S.M."/>
            <person name="Kostlbacher S."/>
            <person name="Vangestel C."/>
        </authorList>
    </citation>
    <scope>NUCLEOTIDE SEQUENCE [LARGE SCALE GENOMIC DNA]</scope>
    <source>
        <strain evidence="2">W744_W776</strain>
    </source>
</reference>
<dbReference type="AlphaFoldDB" id="A0AAV6UBN1"/>
<evidence type="ECO:0000313" key="3">
    <source>
        <dbReference type="Proteomes" id="UP000827092"/>
    </source>
</evidence>
<dbReference type="SUPFAM" id="SSF52047">
    <property type="entry name" value="RNI-like"/>
    <property type="match status" value="1"/>
</dbReference>
<protein>
    <submittedName>
        <fullName evidence="2">Uncharacterized protein</fullName>
    </submittedName>
</protein>
<dbReference type="InterPro" id="IPR032675">
    <property type="entry name" value="LRR_dom_sf"/>
</dbReference>
<dbReference type="SMART" id="SM00368">
    <property type="entry name" value="LRR_RI"/>
    <property type="match status" value="5"/>
</dbReference>
<keyword evidence="3" id="KW-1185">Reference proteome</keyword>
<evidence type="ECO:0000313" key="2">
    <source>
        <dbReference type="EMBL" id="KAG8181622.1"/>
    </source>
</evidence>
<dbReference type="EMBL" id="JAFNEN010000504">
    <property type="protein sequence ID" value="KAG8181622.1"/>
    <property type="molecule type" value="Genomic_DNA"/>
</dbReference>
<organism evidence="2 3">
    <name type="scientific">Oedothorax gibbosus</name>
    <dbReference type="NCBI Taxonomy" id="931172"/>
    <lineage>
        <taxon>Eukaryota</taxon>
        <taxon>Metazoa</taxon>
        <taxon>Ecdysozoa</taxon>
        <taxon>Arthropoda</taxon>
        <taxon>Chelicerata</taxon>
        <taxon>Arachnida</taxon>
        <taxon>Araneae</taxon>
        <taxon>Araneomorphae</taxon>
        <taxon>Entelegynae</taxon>
        <taxon>Araneoidea</taxon>
        <taxon>Linyphiidae</taxon>
        <taxon>Erigoninae</taxon>
        <taxon>Oedothorax</taxon>
    </lineage>
</organism>
<proteinExistence type="predicted"/>
<dbReference type="Pfam" id="PF13516">
    <property type="entry name" value="LRR_6"/>
    <property type="match status" value="1"/>
</dbReference>
<dbReference type="InterPro" id="IPR052201">
    <property type="entry name" value="LRR-containing_regulator"/>
</dbReference>
<comment type="caution">
    <text evidence="2">The sequence shown here is derived from an EMBL/GenBank/DDBJ whole genome shotgun (WGS) entry which is preliminary data.</text>
</comment>
<accession>A0AAV6UBN1</accession>
<evidence type="ECO:0000256" key="1">
    <source>
        <dbReference type="ARBA" id="ARBA00022737"/>
    </source>
</evidence>
<keyword evidence="1" id="KW-0677">Repeat</keyword>
<dbReference type="Proteomes" id="UP000827092">
    <property type="component" value="Unassembled WGS sequence"/>
</dbReference>
<dbReference type="PANTHER" id="PTHR24111:SF0">
    <property type="entry name" value="LEUCINE-RICH REPEAT-CONTAINING PROTEIN"/>
    <property type="match status" value="1"/>
</dbReference>
<dbReference type="Gene3D" id="3.80.10.10">
    <property type="entry name" value="Ribonuclease Inhibitor"/>
    <property type="match status" value="2"/>
</dbReference>
<gene>
    <name evidence="2" type="ORF">JTE90_015267</name>
</gene>
<name>A0AAV6UBN1_9ARAC</name>